<keyword evidence="6" id="KW-0378">Hydrolase</keyword>
<evidence type="ECO:0000259" key="5">
    <source>
        <dbReference type="PROSITE" id="PS50164"/>
    </source>
</evidence>
<evidence type="ECO:0000256" key="3">
    <source>
        <dbReference type="ARBA" id="ARBA00022842"/>
    </source>
</evidence>
<dbReference type="SUPFAM" id="SSF82771">
    <property type="entry name" value="GIY-YIG endonuclease"/>
    <property type="match status" value="1"/>
</dbReference>
<dbReference type="PROSITE" id="PS50164">
    <property type="entry name" value="GIY_YIG"/>
    <property type="match status" value="1"/>
</dbReference>
<evidence type="ECO:0000256" key="2">
    <source>
        <dbReference type="ARBA" id="ARBA00010045"/>
    </source>
</evidence>
<dbReference type="Pfam" id="PF01541">
    <property type="entry name" value="GIY-YIG"/>
    <property type="match status" value="1"/>
</dbReference>
<dbReference type="NCBIfam" id="TIGR01453">
    <property type="entry name" value="grpIintron_endo"/>
    <property type="match status" value="1"/>
</dbReference>
<dbReference type="GO" id="GO:0003677">
    <property type="term" value="F:DNA binding"/>
    <property type="evidence" value="ECO:0007669"/>
    <property type="project" value="InterPro"/>
</dbReference>
<dbReference type="GeneID" id="22109670"/>
<evidence type="ECO:0000313" key="6">
    <source>
        <dbReference type="EMBL" id="AIK68334.1"/>
    </source>
</evidence>
<dbReference type="SMART" id="SM00465">
    <property type="entry name" value="GIYc"/>
    <property type="match status" value="1"/>
</dbReference>
<keyword evidence="3" id="KW-0460">Magnesium</keyword>
<comment type="cofactor">
    <cofactor evidence="1">
        <name>Mg(2+)</name>
        <dbReference type="ChEBI" id="CHEBI:18420"/>
    </cofactor>
</comment>
<keyword evidence="7" id="KW-1185">Reference proteome</keyword>
<dbReference type="GO" id="GO:0004519">
    <property type="term" value="F:endonuclease activity"/>
    <property type="evidence" value="ECO:0007669"/>
    <property type="project" value="UniProtKB-KW"/>
</dbReference>
<dbReference type="Gene3D" id="3.40.1440.10">
    <property type="entry name" value="GIY-YIG endonuclease"/>
    <property type="match status" value="1"/>
</dbReference>
<comment type="similarity">
    <text evidence="2">To endonucleases of group I introns of fungi and phage.</text>
</comment>
<evidence type="ECO:0000256" key="4">
    <source>
        <dbReference type="SAM" id="MobiDB-lite"/>
    </source>
</evidence>
<sequence length="181" mass="20621">MYGFVYLTTNTINGMKYVGRHKGNPDKDQKYLGSGKLFTRAVRKYGRDVFERETLQICETKEKLFEAEEFWIRKLDAVASSNFYNVTPYSIGGCEPGRTLSEKTRAKMRKPHGPMPEERKERISISSMGRRHSPETRAKISAGNKGNTKGKLGRVDSPETIAKRVETRMKNKEAKLALLNV</sequence>
<protein>
    <submittedName>
        <fullName evidence="6">Putative endonuclease</fullName>
    </submittedName>
</protein>
<dbReference type="InterPro" id="IPR003611">
    <property type="entry name" value="NUMOD3"/>
</dbReference>
<proteinExistence type="predicted"/>
<dbReference type="InterPro" id="IPR000305">
    <property type="entry name" value="GIY-YIG_endonuc"/>
</dbReference>
<name>A0A076YNG6_9CAUD</name>
<dbReference type="SMART" id="SM00496">
    <property type="entry name" value="IENR2"/>
    <property type="match status" value="3"/>
</dbReference>
<keyword evidence="6" id="KW-0540">Nuclease</keyword>
<evidence type="ECO:0000256" key="1">
    <source>
        <dbReference type="ARBA" id="ARBA00001946"/>
    </source>
</evidence>
<dbReference type="InterPro" id="IPR035901">
    <property type="entry name" value="GIY-YIG_endonuc_sf"/>
</dbReference>
<dbReference type="Pfam" id="PF07460">
    <property type="entry name" value="NUMOD3"/>
    <property type="match status" value="1"/>
</dbReference>
<feature type="region of interest" description="Disordered" evidence="4">
    <location>
        <begin position="104"/>
        <end position="160"/>
    </location>
</feature>
<dbReference type="KEGG" id="vg:22109670"/>
<gene>
    <name evidence="6" type="ORF">P10VF_121</name>
</gene>
<feature type="domain" description="GIY-YIG" evidence="5">
    <location>
        <begin position="1"/>
        <end position="86"/>
    </location>
</feature>
<organism evidence="6 7">
    <name type="scientific">Rhizobium phage vB_RleM_P10VF</name>
    <dbReference type="NCBI Taxonomy" id="1527770"/>
    <lineage>
        <taxon>Viruses</taxon>
        <taxon>Duplodnaviria</taxon>
        <taxon>Heunggongvirae</taxon>
        <taxon>Uroviricota</taxon>
        <taxon>Caudoviricetes</taxon>
        <taxon>Pootjesviridae</taxon>
        <taxon>Innesvirus</taxon>
        <taxon>Innesvirus P10VF</taxon>
    </lineage>
</organism>
<keyword evidence="6" id="KW-0255">Endonuclease</keyword>
<evidence type="ECO:0000313" key="7">
    <source>
        <dbReference type="Proteomes" id="UP000204140"/>
    </source>
</evidence>
<dbReference type="EMBL" id="KM199770">
    <property type="protein sequence ID" value="AIK68334.1"/>
    <property type="molecule type" value="Genomic_DNA"/>
</dbReference>
<dbReference type="CDD" id="cd10444">
    <property type="entry name" value="GIY-YIG_SegABCDEFG"/>
    <property type="match status" value="1"/>
</dbReference>
<dbReference type="RefSeq" id="YP_009099860.1">
    <property type="nucleotide sequence ID" value="NC_025429.1"/>
</dbReference>
<accession>A0A076YNG6</accession>
<reference evidence="6 7" key="1">
    <citation type="submission" date="2014-07" db="EMBL/GenBank/DDBJ databases">
        <title>Isolation and characterization of Rhizobium leguminosarum phages from western Canadian soils and complete genome sequences of rhizobiophages vB_RleS_L338C and vB_RleM_P10VF.</title>
        <authorList>
            <person name="Restrepo-Cordoba M."/>
            <person name="Halmillawewa A.P."/>
            <person name="Perry B."/>
            <person name="Hynes M.F."/>
            <person name="Yost C.K."/>
        </authorList>
    </citation>
    <scope>NUCLEOTIDE SEQUENCE [LARGE SCALE GENOMIC DNA]</scope>
</reference>
<dbReference type="OrthoDB" id="7844at10239"/>
<dbReference type="InterPro" id="IPR006350">
    <property type="entry name" value="Intron_endoG1"/>
</dbReference>
<dbReference type="Proteomes" id="UP000204140">
    <property type="component" value="Segment"/>
</dbReference>